<keyword evidence="1" id="KW-1133">Transmembrane helix</keyword>
<dbReference type="RefSeq" id="WP_171473067.1">
    <property type="nucleotide sequence ID" value="NZ_CP053452.2"/>
</dbReference>
<evidence type="ECO:0000256" key="1">
    <source>
        <dbReference type="SAM" id="Phobius"/>
    </source>
</evidence>
<keyword evidence="1" id="KW-0812">Transmembrane</keyword>
<dbReference type="Proteomes" id="UP000503447">
    <property type="component" value="Chromosome"/>
</dbReference>
<sequence>MPPENPLDRLHRDLGLKRLNPLWAKLEIVFGLVAVGAGIVSAVHAAPRPEDPFWAWLGPVALITLGGYLALAGHRSHLYQSNNRLAAHLAELVRSLQPSEKAP</sequence>
<dbReference type="EMBL" id="CP053452">
    <property type="protein sequence ID" value="QJW97755.1"/>
    <property type="molecule type" value="Genomic_DNA"/>
</dbReference>
<proteinExistence type="predicted"/>
<organism evidence="2 3">
    <name type="scientific">Frigoriglobus tundricola</name>
    <dbReference type="NCBI Taxonomy" id="2774151"/>
    <lineage>
        <taxon>Bacteria</taxon>
        <taxon>Pseudomonadati</taxon>
        <taxon>Planctomycetota</taxon>
        <taxon>Planctomycetia</taxon>
        <taxon>Gemmatales</taxon>
        <taxon>Gemmataceae</taxon>
        <taxon>Frigoriglobus</taxon>
    </lineage>
</organism>
<gene>
    <name evidence="2" type="ORF">FTUN_5333</name>
</gene>
<reference evidence="3" key="1">
    <citation type="submission" date="2020-05" db="EMBL/GenBank/DDBJ databases">
        <title>Frigoriglobus tundricola gen. nov., sp. nov., a psychrotolerant cellulolytic planctomycete of the family Gemmataceae with two divergent copies of 16S rRNA gene.</title>
        <authorList>
            <person name="Kulichevskaya I.S."/>
            <person name="Ivanova A.A."/>
            <person name="Naumoff D.G."/>
            <person name="Beletsky A.V."/>
            <person name="Rijpstra W.I.C."/>
            <person name="Sinninghe Damste J.S."/>
            <person name="Mardanov A.V."/>
            <person name="Ravin N.V."/>
            <person name="Dedysh S.N."/>
        </authorList>
    </citation>
    <scope>NUCLEOTIDE SEQUENCE [LARGE SCALE GENOMIC DNA]</scope>
    <source>
        <strain evidence="3">PL17</strain>
    </source>
</reference>
<feature type="transmembrane region" description="Helical" evidence="1">
    <location>
        <begin position="53"/>
        <end position="71"/>
    </location>
</feature>
<evidence type="ECO:0000313" key="3">
    <source>
        <dbReference type="Proteomes" id="UP000503447"/>
    </source>
</evidence>
<protein>
    <submittedName>
        <fullName evidence="2">Uncharacterized protein</fullName>
    </submittedName>
</protein>
<name>A0A6M5YUJ7_9BACT</name>
<dbReference type="AlphaFoldDB" id="A0A6M5YUJ7"/>
<keyword evidence="1" id="KW-0472">Membrane</keyword>
<accession>A0A6M5YUJ7</accession>
<keyword evidence="3" id="KW-1185">Reference proteome</keyword>
<evidence type="ECO:0000313" key="2">
    <source>
        <dbReference type="EMBL" id="QJW97755.1"/>
    </source>
</evidence>
<dbReference type="KEGG" id="ftj:FTUN_5333"/>
<feature type="transmembrane region" description="Helical" evidence="1">
    <location>
        <begin position="26"/>
        <end position="47"/>
    </location>
</feature>